<protein>
    <submittedName>
        <fullName evidence="1">Uncharacterized protein</fullName>
    </submittedName>
</protein>
<sequence length="80" mass="9094">MISSCNMRILANPQSKVKSIPSMIFTKANWPNNRTIWPLQKLFQPEPVSLLALQIFLADSSRSLFNNVMCLLQSSSRVQI</sequence>
<dbReference type="Proteomes" id="UP000006729">
    <property type="component" value="Chromosome 3"/>
</dbReference>
<dbReference type="AlphaFoldDB" id="A0A2K2B2K0"/>
<name>A0A2K2B2K0_POPTR</name>
<evidence type="ECO:0000313" key="1">
    <source>
        <dbReference type="EMBL" id="PNT44007.1"/>
    </source>
</evidence>
<dbReference type="EMBL" id="CM009292">
    <property type="protein sequence ID" value="PNT44007.1"/>
    <property type="molecule type" value="Genomic_DNA"/>
</dbReference>
<organism evidence="1 2">
    <name type="scientific">Populus trichocarpa</name>
    <name type="common">Western balsam poplar</name>
    <name type="synonym">Populus balsamifera subsp. trichocarpa</name>
    <dbReference type="NCBI Taxonomy" id="3694"/>
    <lineage>
        <taxon>Eukaryota</taxon>
        <taxon>Viridiplantae</taxon>
        <taxon>Streptophyta</taxon>
        <taxon>Embryophyta</taxon>
        <taxon>Tracheophyta</taxon>
        <taxon>Spermatophyta</taxon>
        <taxon>Magnoliopsida</taxon>
        <taxon>eudicotyledons</taxon>
        <taxon>Gunneridae</taxon>
        <taxon>Pentapetalae</taxon>
        <taxon>rosids</taxon>
        <taxon>fabids</taxon>
        <taxon>Malpighiales</taxon>
        <taxon>Salicaceae</taxon>
        <taxon>Saliceae</taxon>
        <taxon>Populus</taxon>
    </lineage>
</organism>
<evidence type="ECO:0000313" key="2">
    <source>
        <dbReference type="Proteomes" id="UP000006729"/>
    </source>
</evidence>
<accession>A0A2K2B2K0</accession>
<gene>
    <name evidence="1" type="ORF">POPTR_003G065700</name>
</gene>
<proteinExistence type="predicted"/>
<reference evidence="1 2" key="1">
    <citation type="journal article" date="2006" name="Science">
        <title>The genome of black cottonwood, Populus trichocarpa (Torr. &amp; Gray).</title>
        <authorList>
            <person name="Tuskan G.A."/>
            <person name="Difazio S."/>
            <person name="Jansson S."/>
            <person name="Bohlmann J."/>
            <person name="Grigoriev I."/>
            <person name="Hellsten U."/>
            <person name="Putnam N."/>
            <person name="Ralph S."/>
            <person name="Rombauts S."/>
            <person name="Salamov A."/>
            <person name="Schein J."/>
            <person name="Sterck L."/>
            <person name="Aerts A."/>
            <person name="Bhalerao R.R."/>
            <person name="Bhalerao R.P."/>
            <person name="Blaudez D."/>
            <person name="Boerjan W."/>
            <person name="Brun A."/>
            <person name="Brunner A."/>
            <person name="Busov V."/>
            <person name="Campbell M."/>
            <person name="Carlson J."/>
            <person name="Chalot M."/>
            <person name="Chapman J."/>
            <person name="Chen G.L."/>
            <person name="Cooper D."/>
            <person name="Coutinho P.M."/>
            <person name="Couturier J."/>
            <person name="Covert S."/>
            <person name="Cronk Q."/>
            <person name="Cunningham R."/>
            <person name="Davis J."/>
            <person name="Degroeve S."/>
            <person name="Dejardin A."/>
            <person name="Depamphilis C."/>
            <person name="Detter J."/>
            <person name="Dirks B."/>
            <person name="Dubchak I."/>
            <person name="Duplessis S."/>
            <person name="Ehlting J."/>
            <person name="Ellis B."/>
            <person name="Gendler K."/>
            <person name="Goodstein D."/>
            <person name="Gribskov M."/>
            <person name="Grimwood J."/>
            <person name="Groover A."/>
            <person name="Gunter L."/>
            <person name="Hamberger B."/>
            <person name="Heinze B."/>
            <person name="Helariutta Y."/>
            <person name="Henrissat B."/>
            <person name="Holligan D."/>
            <person name="Holt R."/>
            <person name="Huang W."/>
            <person name="Islam-Faridi N."/>
            <person name="Jones S."/>
            <person name="Jones-Rhoades M."/>
            <person name="Jorgensen R."/>
            <person name="Joshi C."/>
            <person name="Kangasjarvi J."/>
            <person name="Karlsson J."/>
            <person name="Kelleher C."/>
            <person name="Kirkpatrick R."/>
            <person name="Kirst M."/>
            <person name="Kohler A."/>
            <person name="Kalluri U."/>
            <person name="Larimer F."/>
            <person name="Leebens-Mack J."/>
            <person name="Leple J.C."/>
            <person name="Locascio P."/>
            <person name="Lou Y."/>
            <person name="Lucas S."/>
            <person name="Martin F."/>
            <person name="Montanini B."/>
            <person name="Napoli C."/>
            <person name="Nelson D.R."/>
            <person name="Nelson C."/>
            <person name="Nieminen K."/>
            <person name="Nilsson O."/>
            <person name="Pereda V."/>
            <person name="Peter G."/>
            <person name="Philippe R."/>
            <person name="Pilate G."/>
            <person name="Poliakov A."/>
            <person name="Razumovskaya J."/>
            <person name="Richardson P."/>
            <person name="Rinaldi C."/>
            <person name="Ritland K."/>
            <person name="Rouze P."/>
            <person name="Ryaboy D."/>
            <person name="Schmutz J."/>
            <person name="Schrader J."/>
            <person name="Segerman B."/>
            <person name="Shin H."/>
            <person name="Siddiqui A."/>
            <person name="Sterky F."/>
            <person name="Terry A."/>
            <person name="Tsai C.J."/>
            <person name="Uberbacher E."/>
            <person name="Unneberg P."/>
            <person name="Vahala J."/>
            <person name="Wall K."/>
            <person name="Wessler S."/>
            <person name="Yang G."/>
            <person name="Yin T."/>
            <person name="Douglas C."/>
            <person name="Marra M."/>
            <person name="Sandberg G."/>
            <person name="Van de Peer Y."/>
            <person name="Rokhsar D."/>
        </authorList>
    </citation>
    <scope>NUCLEOTIDE SEQUENCE [LARGE SCALE GENOMIC DNA]</scope>
    <source>
        <strain evidence="2">cv. Nisqually</strain>
    </source>
</reference>
<dbReference type="InParanoid" id="A0A2K2B2K0"/>
<keyword evidence="2" id="KW-1185">Reference proteome</keyword>